<dbReference type="InterPro" id="IPR007206">
    <property type="entry name" value="Protein_HGH1_C"/>
</dbReference>
<keyword evidence="3" id="KW-1185">Reference proteome</keyword>
<dbReference type="EMBL" id="JBBWWR010000001">
    <property type="protein sequence ID" value="KAK8971449.1"/>
    <property type="molecule type" value="Genomic_DNA"/>
</dbReference>
<reference evidence="2 3" key="1">
    <citation type="journal article" date="2022" name="Nat. Plants">
        <title>Genomes of leafy and leafless Platanthera orchids illuminate the evolution of mycoheterotrophy.</title>
        <authorList>
            <person name="Li M.H."/>
            <person name="Liu K.W."/>
            <person name="Li Z."/>
            <person name="Lu H.C."/>
            <person name="Ye Q.L."/>
            <person name="Zhang D."/>
            <person name="Wang J.Y."/>
            <person name="Li Y.F."/>
            <person name="Zhong Z.M."/>
            <person name="Liu X."/>
            <person name="Yu X."/>
            <person name="Liu D.K."/>
            <person name="Tu X.D."/>
            <person name="Liu B."/>
            <person name="Hao Y."/>
            <person name="Liao X.Y."/>
            <person name="Jiang Y.T."/>
            <person name="Sun W.H."/>
            <person name="Chen J."/>
            <person name="Chen Y.Q."/>
            <person name="Ai Y."/>
            <person name="Zhai J.W."/>
            <person name="Wu S.S."/>
            <person name="Zhou Z."/>
            <person name="Hsiao Y.Y."/>
            <person name="Wu W.L."/>
            <person name="Chen Y.Y."/>
            <person name="Lin Y.F."/>
            <person name="Hsu J.L."/>
            <person name="Li C.Y."/>
            <person name="Wang Z.W."/>
            <person name="Zhao X."/>
            <person name="Zhong W.Y."/>
            <person name="Ma X.K."/>
            <person name="Ma L."/>
            <person name="Huang J."/>
            <person name="Chen G.Z."/>
            <person name="Huang M.Z."/>
            <person name="Huang L."/>
            <person name="Peng D.H."/>
            <person name="Luo Y.B."/>
            <person name="Zou S.Q."/>
            <person name="Chen S.P."/>
            <person name="Lan S."/>
            <person name="Tsai W.C."/>
            <person name="Van de Peer Y."/>
            <person name="Liu Z.J."/>
        </authorList>
    </citation>
    <scope>NUCLEOTIDE SEQUENCE [LARGE SCALE GENOMIC DNA]</scope>
    <source>
        <strain evidence="2">Lor288</strain>
    </source>
</reference>
<protein>
    <recommendedName>
        <fullName evidence="1">Protein HGH1 C-terminal domain-containing protein</fullName>
    </recommendedName>
</protein>
<evidence type="ECO:0000313" key="2">
    <source>
        <dbReference type="EMBL" id="KAK8971449.1"/>
    </source>
</evidence>
<dbReference type="Proteomes" id="UP001412067">
    <property type="component" value="Unassembled WGS sequence"/>
</dbReference>
<name>A0ABR2N5N9_9ASPA</name>
<sequence>MHESHLLEMLMGTMLSVRAYVAHLLNEDEAQNFGLPRGGITIAGVRGEDGRLTTCGFHHEDVTRAWEGGELAGGKNERGLLRYLGFVEVNWEAGRSALWSVNGPRILQVGYEDEEDSTVIEAFELIGSLVNNI</sequence>
<feature type="domain" description="Protein HGH1 C-terminal" evidence="1">
    <location>
        <begin position="92"/>
        <end position="129"/>
    </location>
</feature>
<dbReference type="Pfam" id="PF04064">
    <property type="entry name" value="DUF384"/>
    <property type="match status" value="1"/>
</dbReference>
<gene>
    <name evidence="2" type="ORF">KSP40_PGU004564</name>
</gene>
<evidence type="ECO:0000313" key="3">
    <source>
        <dbReference type="Proteomes" id="UP001412067"/>
    </source>
</evidence>
<proteinExistence type="predicted"/>
<organism evidence="2 3">
    <name type="scientific">Platanthera guangdongensis</name>
    <dbReference type="NCBI Taxonomy" id="2320717"/>
    <lineage>
        <taxon>Eukaryota</taxon>
        <taxon>Viridiplantae</taxon>
        <taxon>Streptophyta</taxon>
        <taxon>Embryophyta</taxon>
        <taxon>Tracheophyta</taxon>
        <taxon>Spermatophyta</taxon>
        <taxon>Magnoliopsida</taxon>
        <taxon>Liliopsida</taxon>
        <taxon>Asparagales</taxon>
        <taxon>Orchidaceae</taxon>
        <taxon>Orchidoideae</taxon>
        <taxon>Orchideae</taxon>
        <taxon>Orchidinae</taxon>
        <taxon>Platanthera</taxon>
    </lineage>
</organism>
<evidence type="ECO:0000259" key="1">
    <source>
        <dbReference type="Pfam" id="PF04064"/>
    </source>
</evidence>
<comment type="caution">
    <text evidence="2">The sequence shown here is derived from an EMBL/GenBank/DDBJ whole genome shotgun (WGS) entry which is preliminary data.</text>
</comment>
<accession>A0ABR2N5N9</accession>